<keyword evidence="5" id="KW-1185">Reference proteome</keyword>
<feature type="domain" description="NAD-dependent epimerase/dehydratase" evidence="3">
    <location>
        <begin position="3"/>
        <end position="106"/>
    </location>
</feature>
<name>A0ABQ5Z5D3_9SPHN</name>
<keyword evidence="2" id="KW-0472">Membrane</keyword>
<proteinExistence type="predicted"/>
<dbReference type="InterPro" id="IPR036291">
    <property type="entry name" value="NAD(P)-bd_dom_sf"/>
</dbReference>
<gene>
    <name evidence="4" type="ORF">GCM10007925_09330</name>
</gene>
<organism evidence="4 5">
    <name type="scientific">Sphingomonas astaxanthinifaciens DSM 22298</name>
    <dbReference type="NCBI Taxonomy" id="1123267"/>
    <lineage>
        <taxon>Bacteria</taxon>
        <taxon>Pseudomonadati</taxon>
        <taxon>Pseudomonadota</taxon>
        <taxon>Alphaproteobacteria</taxon>
        <taxon>Sphingomonadales</taxon>
        <taxon>Sphingomonadaceae</taxon>
        <taxon>Sphingomonas</taxon>
    </lineage>
</organism>
<dbReference type="EMBL" id="BSOO01000006">
    <property type="protein sequence ID" value="GLR47222.1"/>
    <property type="molecule type" value="Genomic_DNA"/>
</dbReference>
<dbReference type="Gene3D" id="3.40.50.720">
    <property type="entry name" value="NAD(P)-binding Rossmann-like Domain"/>
    <property type="match status" value="1"/>
</dbReference>
<evidence type="ECO:0000313" key="5">
    <source>
        <dbReference type="Proteomes" id="UP001156703"/>
    </source>
</evidence>
<dbReference type="InterPro" id="IPR001509">
    <property type="entry name" value="Epimerase_deHydtase"/>
</dbReference>
<comment type="caution">
    <text evidence="4">The sequence shown here is derived from an EMBL/GenBank/DDBJ whole genome shotgun (WGS) entry which is preliminary data.</text>
</comment>
<accession>A0ABQ5Z5D3</accession>
<dbReference type="Proteomes" id="UP001156703">
    <property type="component" value="Unassembled WGS sequence"/>
</dbReference>
<dbReference type="RefSeq" id="WP_029940024.1">
    <property type="nucleotide sequence ID" value="NZ_BSOO01000006.1"/>
</dbReference>
<dbReference type="Pfam" id="PF01370">
    <property type="entry name" value="Epimerase"/>
    <property type="match status" value="1"/>
</dbReference>
<dbReference type="PANTHER" id="PTHR14097:SF7">
    <property type="entry name" value="OXIDOREDUCTASE HTATIP2"/>
    <property type="match status" value="1"/>
</dbReference>
<evidence type="ECO:0000259" key="3">
    <source>
        <dbReference type="Pfam" id="PF01370"/>
    </source>
</evidence>
<reference evidence="5" key="1">
    <citation type="journal article" date="2019" name="Int. J. Syst. Evol. Microbiol.">
        <title>The Global Catalogue of Microorganisms (GCM) 10K type strain sequencing project: providing services to taxonomists for standard genome sequencing and annotation.</title>
        <authorList>
            <consortium name="The Broad Institute Genomics Platform"/>
            <consortium name="The Broad Institute Genome Sequencing Center for Infectious Disease"/>
            <person name="Wu L."/>
            <person name="Ma J."/>
        </authorList>
    </citation>
    <scope>NUCLEOTIDE SEQUENCE [LARGE SCALE GENOMIC DNA]</scope>
    <source>
        <strain evidence="5">NBRC 102146</strain>
    </source>
</reference>
<evidence type="ECO:0000313" key="4">
    <source>
        <dbReference type="EMBL" id="GLR47222.1"/>
    </source>
</evidence>
<evidence type="ECO:0000256" key="1">
    <source>
        <dbReference type="ARBA" id="ARBA00004370"/>
    </source>
</evidence>
<dbReference type="PANTHER" id="PTHR14097">
    <property type="entry name" value="OXIDOREDUCTASE HTATIP2"/>
    <property type="match status" value="1"/>
</dbReference>
<protein>
    <submittedName>
        <fullName evidence="4">Nucleoside-diphosphate sugar epimerase</fullName>
    </submittedName>
</protein>
<comment type="subcellular location">
    <subcellularLocation>
        <location evidence="1">Membrane</location>
    </subcellularLocation>
</comment>
<sequence length="211" mass="22653">MRIAMIGATGLVGRNLWPLLEERHELLVIGRRSSGATREKIGAMETWPGLLQGEKVDVAISTLGSTRKAAGSWAAFEAVDRHAVLAFARAARNAGARHFLLVSSSGANAGSRNAYLRLKGEVEQAVEALGFVRVDVVQPGLLLGERDEKRVGEGIAQTLSPVLNLLLQGPLDRYAGIPAEDVARALAALVEKQAPGIFLHQNRALRALVRR</sequence>
<evidence type="ECO:0000256" key="2">
    <source>
        <dbReference type="ARBA" id="ARBA00023136"/>
    </source>
</evidence>
<dbReference type="SUPFAM" id="SSF51735">
    <property type="entry name" value="NAD(P)-binding Rossmann-fold domains"/>
    <property type="match status" value="1"/>
</dbReference>